<feature type="region of interest" description="Disordered" evidence="1">
    <location>
        <begin position="1"/>
        <end position="25"/>
    </location>
</feature>
<dbReference type="Proteomes" id="UP000789508">
    <property type="component" value="Unassembled WGS sequence"/>
</dbReference>
<evidence type="ECO:0000256" key="1">
    <source>
        <dbReference type="SAM" id="MobiDB-lite"/>
    </source>
</evidence>
<proteinExistence type="predicted"/>
<gene>
    <name evidence="2" type="ORF">ALEPTO_LOCUS6247</name>
</gene>
<feature type="compositionally biased region" description="Polar residues" evidence="1">
    <location>
        <begin position="232"/>
        <end position="247"/>
    </location>
</feature>
<protein>
    <submittedName>
        <fullName evidence="2">8123_t:CDS:1</fullName>
    </submittedName>
</protein>
<feature type="compositionally biased region" description="Basic and acidic residues" evidence="1">
    <location>
        <begin position="188"/>
        <end position="199"/>
    </location>
</feature>
<dbReference type="EMBL" id="CAJVPS010002057">
    <property type="protein sequence ID" value="CAG8558791.1"/>
    <property type="molecule type" value="Genomic_DNA"/>
</dbReference>
<sequence>MDRDKSKNSDSSSDEDLRGMTPIPPNVLISPVILLTKEEMAQQRALKRSAKLERRSSGSFMTIESDSGIVLERDYEKPIVSQLPTVKESPSNSQESDSDSIKNKSGQVSIIEELTSRSQQSEAVKDESGQVSTIEELPSKSQQSEAVKDKSGQVSTIEELSSKSQRSEAAKDKSGQVPTVEKLPLKIQESDSIKTKTEKALVTGSAQSKPRQEGSEPKSRQSKDYNEKVPVASSSTLNAPISPSLSPYSPRISEKISPSTSERKPSPAQQVQKVVMSKKRKLEEIEQMHSGFLSFARKRSDRVRKKLQ</sequence>
<organism evidence="2 3">
    <name type="scientific">Ambispora leptoticha</name>
    <dbReference type="NCBI Taxonomy" id="144679"/>
    <lineage>
        <taxon>Eukaryota</taxon>
        <taxon>Fungi</taxon>
        <taxon>Fungi incertae sedis</taxon>
        <taxon>Mucoromycota</taxon>
        <taxon>Glomeromycotina</taxon>
        <taxon>Glomeromycetes</taxon>
        <taxon>Archaeosporales</taxon>
        <taxon>Ambisporaceae</taxon>
        <taxon>Ambispora</taxon>
    </lineage>
</organism>
<feature type="compositionally biased region" description="Basic and acidic residues" evidence="1">
    <location>
        <begin position="165"/>
        <end position="174"/>
    </location>
</feature>
<feature type="compositionally biased region" description="Basic and acidic residues" evidence="1">
    <location>
        <begin position="210"/>
        <end position="227"/>
    </location>
</feature>
<evidence type="ECO:0000313" key="2">
    <source>
        <dbReference type="EMBL" id="CAG8558791.1"/>
    </source>
</evidence>
<feature type="region of interest" description="Disordered" evidence="1">
    <location>
        <begin position="48"/>
        <end position="278"/>
    </location>
</feature>
<comment type="caution">
    <text evidence="2">The sequence shown here is derived from an EMBL/GenBank/DDBJ whole genome shotgun (WGS) entry which is preliminary data.</text>
</comment>
<name>A0A9N9BCD4_9GLOM</name>
<reference evidence="2" key="1">
    <citation type="submission" date="2021-06" db="EMBL/GenBank/DDBJ databases">
        <authorList>
            <person name="Kallberg Y."/>
            <person name="Tangrot J."/>
            <person name="Rosling A."/>
        </authorList>
    </citation>
    <scope>NUCLEOTIDE SEQUENCE</scope>
    <source>
        <strain evidence="2">FL130A</strain>
    </source>
</reference>
<feature type="compositionally biased region" description="Polar residues" evidence="1">
    <location>
        <begin position="129"/>
        <end position="145"/>
    </location>
</feature>
<dbReference type="AlphaFoldDB" id="A0A9N9BCD4"/>
<feature type="compositionally biased region" description="Polar residues" evidence="1">
    <location>
        <begin position="152"/>
        <end position="164"/>
    </location>
</feature>
<accession>A0A9N9BCD4</accession>
<evidence type="ECO:0000313" key="3">
    <source>
        <dbReference type="Proteomes" id="UP000789508"/>
    </source>
</evidence>
<feature type="non-terminal residue" evidence="2">
    <location>
        <position position="308"/>
    </location>
</feature>
<keyword evidence="3" id="KW-1185">Reference proteome</keyword>